<evidence type="ECO:0000313" key="1">
    <source>
        <dbReference type="EMBL" id="PSN73169.1"/>
    </source>
</evidence>
<sequence length="106" mass="12007">MSPLEQLGNSGRVKRRCFFASALFPLALQRAKGTESRGPPITLEVNANEDASEDYSQTRGFPQFHWSKNIMRDRNSPRNWCRKCLAPKLHPALPLTLAAPWLAQFP</sequence>
<evidence type="ECO:0000313" key="2">
    <source>
        <dbReference type="Proteomes" id="UP000240883"/>
    </source>
</evidence>
<dbReference type="Proteomes" id="UP000240883">
    <property type="component" value="Unassembled WGS sequence"/>
</dbReference>
<name>A0A2T2P6C4_CORCC</name>
<accession>A0A2T2P6C4</accession>
<proteinExistence type="predicted"/>
<dbReference type="EMBL" id="KZ678129">
    <property type="protein sequence ID" value="PSN73169.1"/>
    <property type="molecule type" value="Genomic_DNA"/>
</dbReference>
<dbReference type="AlphaFoldDB" id="A0A2T2P6C4"/>
<keyword evidence="2" id="KW-1185">Reference proteome</keyword>
<gene>
    <name evidence="1" type="ORF">BS50DRAFT_629233</name>
</gene>
<reference evidence="1 2" key="1">
    <citation type="journal article" date="2018" name="Front. Microbiol.">
        <title>Genome-Wide Analysis of Corynespora cassiicola Leaf Fall Disease Putative Effectors.</title>
        <authorList>
            <person name="Lopez D."/>
            <person name="Ribeiro S."/>
            <person name="Label P."/>
            <person name="Fumanal B."/>
            <person name="Venisse J.S."/>
            <person name="Kohler A."/>
            <person name="de Oliveira R.R."/>
            <person name="Labutti K."/>
            <person name="Lipzen A."/>
            <person name="Lail K."/>
            <person name="Bauer D."/>
            <person name="Ohm R.A."/>
            <person name="Barry K.W."/>
            <person name="Spatafora J."/>
            <person name="Grigoriev I.V."/>
            <person name="Martin F.M."/>
            <person name="Pujade-Renaud V."/>
        </authorList>
    </citation>
    <scope>NUCLEOTIDE SEQUENCE [LARGE SCALE GENOMIC DNA]</scope>
    <source>
        <strain evidence="1 2">Philippines</strain>
    </source>
</reference>
<protein>
    <submittedName>
        <fullName evidence="1">Uncharacterized protein</fullName>
    </submittedName>
</protein>
<organism evidence="1 2">
    <name type="scientific">Corynespora cassiicola Philippines</name>
    <dbReference type="NCBI Taxonomy" id="1448308"/>
    <lineage>
        <taxon>Eukaryota</taxon>
        <taxon>Fungi</taxon>
        <taxon>Dikarya</taxon>
        <taxon>Ascomycota</taxon>
        <taxon>Pezizomycotina</taxon>
        <taxon>Dothideomycetes</taxon>
        <taxon>Pleosporomycetidae</taxon>
        <taxon>Pleosporales</taxon>
        <taxon>Corynesporascaceae</taxon>
        <taxon>Corynespora</taxon>
    </lineage>
</organism>